<protein>
    <submittedName>
        <fullName evidence="1">Uncharacterized protein</fullName>
    </submittedName>
</protein>
<sequence>MPHPLEIHSLLNPNKTISAIMLSIPISMLLNSEAIHCSAPSIPISMLLNPLPEEQSQLPTLTGDQWLESQAVNHLLPCTLLHSEYKLSCKMTLSQVYLYPPGAVLEYPETGVTADGLIGHLFEMVPDMWDSPGMDFAYLRGEPRGQDSGLTCPLLVDSQTQKMVPCKVKHSTCQGVKVCPFYEVDEDAEYHLSAMQEQLRTCMHHSKEQQIEFSSPQRDVFEKTSAYLTAVIRVGCTSEASELDAVYSLAAVDLEERSAFRRGYPESSNRCTGRLIFELNFEGNPYIKCEHHLRLNRDHFFNNTIGNGRFDLEYLEAVLTEDQEEIERIELEVQLEGYGPRTACHTILNNAAQRLTCQKTPRLVKTKLDKLFKKLEVDLADMTPRKFLRHPILQSYLSTRYPMLRNPMLSDLHISLSNHSHLKVYIEHAKKTHFPKGTGWQGLLHFKAQQDDLLEPMDQYLRVMLEIPDAKVNNDEDDVPEDQMFSLEARSLRIAICMTSAASKRLVEAQYLQSDMGFKRIMGFYEFEIASLERHSNTRIGLYIQDLARSIPPKLDFHKPGQYVQNLDPYDHLQRFLTLCTTHLFRKIQNCSVSEEVKSAMQSLICVTHDDWEGSLEFIQMQGGKEGESWVLDKESSKFAFAGMCWGKRFIPIDIWKARLRESNIVEVVHANVNMEGKKSHSKRKNLHQEDAKIKAHNARIRALHGRWVNSCSQLKRYYQLLYPSTSSSAYMPSQSAITAYEKAKKQEEKAQKAYREQVKAGEALGGTGSGKVFLVLPAQ</sequence>
<reference evidence="1" key="1">
    <citation type="journal article" date="2019" name="Environ. Microbiol.">
        <title>Fungal ecological strategies reflected in gene transcription - a case study of two litter decomposers.</title>
        <authorList>
            <person name="Barbi F."/>
            <person name="Kohler A."/>
            <person name="Barry K."/>
            <person name="Baskaran P."/>
            <person name="Daum C."/>
            <person name="Fauchery L."/>
            <person name="Ihrmark K."/>
            <person name="Kuo A."/>
            <person name="LaButti K."/>
            <person name="Lipzen A."/>
            <person name="Morin E."/>
            <person name="Grigoriev I.V."/>
            <person name="Henrissat B."/>
            <person name="Lindahl B."/>
            <person name="Martin F."/>
        </authorList>
    </citation>
    <scope>NUCLEOTIDE SEQUENCE</scope>
    <source>
        <strain evidence="1">JB14</strain>
    </source>
</reference>
<evidence type="ECO:0000313" key="1">
    <source>
        <dbReference type="EMBL" id="KAE9388631.1"/>
    </source>
</evidence>
<accession>A0A6A4GSA7</accession>
<name>A0A6A4GSA7_9AGAR</name>
<dbReference type="Proteomes" id="UP000799118">
    <property type="component" value="Unassembled WGS sequence"/>
</dbReference>
<dbReference type="OrthoDB" id="3268409at2759"/>
<dbReference type="AlphaFoldDB" id="A0A6A4GSA7"/>
<proteinExistence type="predicted"/>
<evidence type="ECO:0000313" key="2">
    <source>
        <dbReference type="Proteomes" id="UP000799118"/>
    </source>
</evidence>
<keyword evidence="2" id="KW-1185">Reference proteome</keyword>
<dbReference type="EMBL" id="ML769734">
    <property type="protein sequence ID" value="KAE9388631.1"/>
    <property type="molecule type" value="Genomic_DNA"/>
</dbReference>
<gene>
    <name evidence="1" type="ORF">BT96DRAFT_1004021</name>
</gene>
<organism evidence="1 2">
    <name type="scientific">Gymnopus androsaceus JB14</name>
    <dbReference type="NCBI Taxonomy" id="1447944"/>
    <lineage>
        <taxon>Eukaryota</taxon>
        <taxon>Fungi</taxon>
        <taxon>Dikarya</taxon>
        <taxon>Basidiomycota</taxon>
        <taxon>Agaricomycotina</taxon>
        <taxon>Agaricomycetes</taxon>
        <taxon>Agaricomycetidae</taxon>
        <taxon>Agaricales</taxon>
        <taxon>Marasmiineae</taxon>
        <taxon>Omphalotaceae</taxon>
        <taxon>Gymnopus</taxon>
    </lineage>
</organism>